<evidence type="ECO:0000256" key="10">
    <source>
        <dbReference type="ARBA" id="ARBA00023284"/>
    </source>
</evidence>
<dbReference type="NCBIfam" id="TIGR01126">
    <property type="entry name" value="pdi_dom"/>
    <property type="match status" value="2"/>
</dbReference>
<dbReference type="InterPro" id="IPR013766">
    <property type="entry name" value="Thioredoxin_domain"/>
</dbReference>
<comment type="similarity">
    <text evidence="3 11">Belongs to the protein disulfide isomerase family.</text>
</comment>
<keyword evidence="10" id="KW-0676">Redox-active center</keyword>
<dbReference type="FunFam" id="3.40.30.10:FF:000050">
    <property type="entry name" value="protein disulfide-isomerase A6 isoform X1"/>
    <property type="match status" value="1"/>
</dbReference>
<sequence length="458" mass="49617">MARSSTMRRSPALLLLLLGMLACMHAALVEAMYSSNDRVEVLDPKSFREKVQKGNGVWLVEFYAPWCGHCKNLAPEWKKAAKALDGVVNVAAIDCDQHKSIASQFGVQGFPTIKIFGDDKSKPTDYQGERSAKAIVDAGIAEARKVVRARLSGGGSKSSSSAKKKPSSSSKPSKASSSDVVTLTDDNFEDLVYNSGDVWLVEFYAPWCGHCKALAPEWEQAASDLKGAVRLGALDATAHEKIAAEFGIRGFPTIKVFGPTAGSPSDAQDYQGPRTASGISTYALQQLEKLGGGLKIKELVSKDALTDHCSGKSSCVIGFLPHITESGKSGREDYLKVLEDAAKLVRGKPFKFAWMQGGDQPDLENRFELTFGYPSLLAINLDRQRYVVQRGAFTSDAIASFLETVLHGQEATLGFDEFPKMVTVDPWDGEDAKLDLAEEDDDDDIMSEILGGADKDEL</sequence>
<reference evidence="15" key="1">
    <citation type="submission" date="2022-11" db="EMBL/GenBank/DDBJ databases">
        <authorList>
            <person name="Morgan W.R."/>
            <person name="Tartar A."/>
        </authorList>
    </citation>
    <scope>NUCLEOTIDE SEQUENCE</scope>
    <source>
        <strain evidence="15">ARSEF 373</strain>
    </source>
</reference>
<comment type="catalytic activity">
    <reaction evidence="1">
        <text>Catalyzes the rearrangement of -S-S- bonds in proteins.</text>
        <dbReference type="EC" id="5.3.4.1"/>
    </reaction>
</comment>
<dbReference type="CDD" id="cd03001">
    <property type="entry name" value="PDI_a_P5"/>
    <property type="match status" value="2"/>
</dbReference>
<evidence type="ECO:0000256" key="3">
    <source>
        <dbReference type="ARBA" id="ARBA00006347"/>
    </source>
</evidence>
<comment type="caution">
    <text evidence="15">The sequence shown here is derived from an EMBL/GenBank/DDBJ whole genome shotgun (WGS) entry which is preliminary data.</text>
</comment>
<dbReference type="InterPro" id="IPR005788">
    <property type="entry name" value="PDI_thioredoxin-like_dom"/>
</dbReference>
<evidence type="ECO:0000256" key="7">
    <source>
        <dbReference type="ARBA" id="ARBA00022824"/>
    </source>
</evidence>
<evidence type="ECO:0000256" key="1">
    <source>
        <dbReference type="ARBA" id="ARBA00001182"/>
    </source>
</evidence>
<feature type="signal peptide" evidence="13">
    <location>
        <begin position="1"/>
        <end position="26"/>
    </location>
</feature>
<dbReference type="PROSITE" id="PS51352">
    <property type="entry name" value="THIOREDOXIN_2"/>
    <property type="match status" value="2"/>
</dbReference>
<keyword evidence="7" id="KW-0256">Endoplasmic reticulum</keyword>
<evidence type="ECO:0000256" key="4">
    <source>
        <dbReference type="ARBA" id="ARBA00012723"/>
    </source>
</evidence>
<proteinExistence type="inferred from homology"/>
<evidence type="ECO:0000256" key="2">
    <source>
        <dbReference type="ARBA" id="ARBA00004319"/>
    </source>
</evidence>
<reference evidence="15" key="2">
    <citation type="journal article" date="2023" name="Microbiol Resour">
        <title>Decontamination and Annotation of the Draft Genome Sequence of the Oomycete Lagenidium giganteum ARSEF 373.</title>
        <authorList>
            <person name="Morgan W.R."/>
            <person name="Tartar A."/>
        </authorList>
    </citation>
    <scope>NUCLEOTIDE SEQUENCE</scope>
    <source>
        <strain evidence="15">ARSEF 373</strain>
    </source>
</reference>
<dbReference type="InterPro" id="IPR057305">
    <property type="entry name" value="Thioredox_PDIA6_C"/>
</dbReference>
<dbReference type="GO" id="GO:0034976">
    <property type="term" value="P:response to endoplasmic reticulum stress"/>
    <property type="evidence" value="ECO:0007669"/>
    <property type="project" value="TreeGrafter"/>
</dbReference>
<dbReference type="EMBL" id="DAKRPA010000059">
    <property type="protein sequence ID" value="DBA00750.1"/>
    <property type="molecule type" value="Genomic_DNA"/>
</dbReference>
<keyword evidence="9" id="KW-0413">Isomerase</keyword>
<keyword evidence="5 13" id="KW-0732">Signal</keyword>
<accession>A0AAV2Z4M8</accession>
<dbReference type="GO" id="GO:0005788">
    <property type="term" value="C:endoplasmic reticulum lumen"/>
    <property type="evidence" value="ECO:0007669"/>
    <property type="project" value="UniProtKB-SubCell"/>
</dbReference>
<keyword evidence="16" id="KW-1185">Reference proteome</keyword>
<evidence type="ECO:0000256" key="8">
    <source>
        <dbReference type="ARBA" id="ARBA00023157"/>
    </source>
</evidence>
<evidence type="ECO:0000256" key="5">
    <source>
        <dbReference type="ARBA" id="ARBA00022729"/>
    </source>
</evidence>
<dbReference type="Gene3D" id="3.40.30.10">
    <property type="entry name" value="Glutaredoxin"/>
    <property type="match status" value="3"/>
</dbReference>
<evidence type="ECO:0000256" key="9">
    <source>
        <dbReference type="ARBA" id="ARBA00023235"/>
    </source>
</evidence>
<gene>
    <name evidence="15" type="ORF">N0F65_001221</name>
</gene>
<dbReference type="Pfam" id="PF24541">
    <property type="entry name" value="Thioredox_PDIA6_C"/>
    <property type="match status" value="1"/>
</dbReference>
<evidence type="ECO:0000256" key="12">
    <source>
        <dbReference type="SAM" id="MobiDB-lite"/>
    </source>
</evidence>
<dbReference type="EC" id="5.3.4.1" evidence="4"/>
<dbReference type="Proteomes" id="UP001146120">
    <property type="component" value="Unassembled WGS sequence"/>
</dbReference>
<dbReference type="InterPro" id="IPR017937">
    <property type="entry name" value="Thioredoxin_CS"/>
</dbReference>
<comment type="subcellular location">
    <subcellularLocation>
        <location evidence="2">Endoplasmic reticulum lumen</location>
    </subcellularLocation>
</comment>
<dbReference type="InterPro" id="IPR036249">
    <property type="entry name" value="Thioredoxin-like_sf"/>
</dbReference>
<dbReference type="PANTHER" id="PTHR45815">
    <property type="entry name" value="PROTEIN DISULFIDE-ISOMERASE A6"/>
    <property type="match status" value="1"/>
</dbReference>
<evidence type="ECO:0000256" key="6">
    <source>
        <dbReference type="ARBA" id="ARBA00022737"/>
    </source>
</evidence>
<feature type="chain" id="PRO_5043517193" description="protein disulfide-isomerase" evidence="13">
    <location>
        <begin position="27"/>
        <end position="458"/>
    </location>
</feature>
<feature type="compositionally biased region" description="Low complexity" evidence="12">
    <location>
        <begin position="157"/>
        <end position="178"/>
    </location>
</feature>
<dbReference type="GO" id="GO:0003756">
    <property type="term" value="F:protein disulfide isomerase activity"/>
    <property type="evidence" value="ECO:0007669"/>
    <property type="project" value="UniProtKB-EC"/>
</dbReference>
<feature type="region of interest" description="Disordered" evidence="12">
    <location>
        <begin position="150"/>
        <end position="179"/>
    </location>
</feature>
<keyword evidence="6" id="KW-0677">Repeat</keyword>
<dbReference type="GO" id="GO:0015035">
    <property type="term" value="F:protein-disulfide reductase activity"/>
    <property type="evidence" value="ECO:0007669"/>
    <property type="project" value="TreeGrafter"/>
</dbReference>
<dbReference type="PROSITE" id="PS00194">
    <property type="entry name" value="THIOREDOXIN_1"/>
    <property type="match status" value="2"/>
</dbReference>
<feature type="domain" description="Thioredoxin" evidence="14">
    <location>
        <begin position="20"/>
        <end position="145"/>
    </location>
</feature>
<name>A0AAV2Z4M8_9STRA</name>
<evidence type="ECO:0000313" key="16">
    <source>
        <dbReference type="Proteomes" id="UP001146120"/>
    </source>
</evidence>
<feature type="domain" description="Thioredoxin" evidence="14">
    <location>
        <begin position="159"/>
        <end position="289"/>
    </location>
</feature>
<evidence type="ECO:0000259" key="14">
    <source>
        <dbReference type="PROSITE" id="PS51352"/>
    </source>
</evidence>
<dbReference type="PROSITE" id="PS51257">
    <property type="entry name" value="PROKAR_LIPOPROTEIN"/>
    <property type="match status" value="1"/>
</dbReference>
<dbReference type="PANTHER" id="PTHR45815:SF3">
    <property type="entry name" value="PROTEIN DISULFIDE-ISOMERASE A6"/>
    <property type="match status" value="1"/>
</dbReference>
<dbReference type="PRINTS" id="PR00421">
    <property type="entry name" value="THIOREDOXIN"/>
</dbReference>
<organism evidence="15 16">
    <name type="scientific">Lagenidium giganteum</name>
    <dbReference type="NCBI Taxonomy" id="4803"/>
    <lineage>
        <taxon>Eukaryota</taxon>
        <taxon>Sar</taxon>
        <taxon>Stramenopiles</taxon>
        <taxon>Oomycota</taxon>
        <taxon>Peronosporomycetes</taxon>
        <taxon>Pythiales</taxon>
        <taxon>Pythiaceae</taxon>
    </lineage>
</organism>
<evidence type="ECO:0000313" key="15">
    <source>
        <dbReference type="EMBL" id="DBA00750.1"/>
    </source>
</evidence>
<evidence type="ECO:0000256" key="11">
    <source>
        <dbReference type="RuleBase" id="RU004208"/>
    </source>
</evidence>
<dbReference type="AlphaFoldDB" id="A0AAV2Z4M8"/>
<protein>
    <recommendedName>
        <fullName evidence="4">protein disulfide-isomerase</fullName>
        <ecNumber evidence="4">5.3.4.1</ecNumber>
    </recommendedName>
</protein>
<evidence type="ECO:0000256" key="13">
    <source>
        <dbReference type="SAM" id="SignalP"/>
    </source>
</evidence>
<dbReference type="Pfam" id="PF00085">
    <property type="entry name" value="Thioredoxin"/>
    <property type="match status" value="2"/>
</dbReference>
<dbReference type="SUPFAM" id="SSF52833">
    <property type="entry name" value="Thioredoxin-like"/>
    <property type="match status" value="3"/>
</dbReference>
<keyword evidence="8" id="KW-1015">Disulfide bond</keyword>